<dbReference type="WBParaSite" id="Hba_13383">
    <property type="protein sequence ID" value="Hba_13383"/>
    <property type="gene ID" value="Hba_13383"/>
</dbReference>
<dbReference type="AlphaFoldDB" id="A0A1I7X735"/>
<keyword evidence="1" id="KW-1185">Reference proteome</keyword>
<evidence type="ECO:0000313" key="1">
    <source>
        <dbReference type="Proteomes" id="UP000095283"/>
    </source>
</evidence>
<reference evidence="2" key="1">
    <citation type="submission" date="2016-11" db="UniProtKB">
        <authorList>
            <consortium name="WormBaseParasite"/>
        </authorList>
    </citation>
    <scope>IDENTIFICATION</scope>
</reference>
<proteinExistence type="predicted"/>
<dbReference type="Proteomes" id="UP000095283">
    <property type="component" value="Unplaced"/>
</dbReference>
<dbReference type="SUPFAM" id="SSF54648">
    <property type="entry name" value="DLC"/>
    <property type="match status" value="1"/>
</dbReference>
<dbReference type="Gene3D" id="3.30.740.10">
    <property type="entry name" value="Protein Inhibitor Of Neuronal Nitric Oxide Synthase"/>
    <property type="match status" value="1"/>
</dbReference>
<dbReference type="SMART" id="SM01375">
    <property type="entry name" value="Dynein_light"/>
    <property type="match status" value="1"/>
</dbReference>
<dbReference type="InterPro" id="IPR037177">
    <property type="entry name" value="DLC_sf"/>
</dbReference>
<dbReference type="GO" id="GO:0007017">
    <property type="term" value="P:microtubule-based process"/>
    <property type="evidence" value="ECO:0007669"/>
    <property type="project" value="InterPro"/>
</dbReference>
<dbReference type="GO" id="GO:0005868">
    <property type="term" value="C:cytoplasmic dynein complex"/>
    <property type="evidence" value="ECO:0007669"/>
    <property type="project" value="TreeGrafter"/>
</dbReference>
<name>A0A1I7X735_HETBA</name>
<evidence type="ECO:0000313" key="2">
    <source>
        <dbReference type="WBParaSite" id="Hba_13383"/>
    </source>
</evidence>
<dbReference type="PANTHER" id="PTHR11886:SF87">
    <property type="entry name" value="DYNEIN LIGHT CHAIN"/>
    <property type="match status" value="1"/>
</dbReference>
<sequence>MPTLSCRTTWTCWTPGNDGQPGHGMELAASQSHSYSITCADDQQRIQSNDEAIRNILSLLFNEFKVLNPIVPNAFRTRFDLDRLRTGQTQVVADVHYSRMSRDMEQVACDLASHAMERYCTEREIAKFIKTAFDRQYGQSWHCTCGRHFGSFVTFEPESFIYFRIGKMAFMLYRTAEMALSLHRESGNITSSGSQNMHSRKAIDFRNDDSVLHLDEEQS</sequence>
<dbReference type="Pfam" id="PF01221">
    <property type="entry name" value="Dynein_light"/>
    <property type="match status" value="1"/>
</dbReference>
<dbReference type="FunFam" id="3.30.740.10:FF:000006">
    <property type="entry name" value="Dynein light chain"/>
    <property type="match status" value="1"/>
</dbReference>
<protein>
    <submittedName>
        <fullName evidence="2">Dynein light chain</fullName>
    </submittedName>
</protein>
<accession>A0A1I7X735</accession>
<dbReference type="CDD" id="cd21452">
    <property type="entry name" value="DLC-like_DYNLL1_DYNLL2"/>
    <property type="match status" value="1"/>
</dbReference>
<dbReference type="PANTHER" id="PTHR11886">
    <property type="entry name" value="DYNEIN LIGHT CHAIN"/>
    <property type="match status" value="1"/>
</dbReference>
<dbReference type="InterPro" id="IPR001372">
    <property type="entry name" value="Dynein_light_chain_typ-1/2"/>
</dbReference>
<dbReference type="GO" id="GO:0045505">
    <property type="term" value="F:dynein intermediate chain binding"/>
    <property type="evidence" value="ECO:0007669"/>
    <property type="project" value="TreeGrafter"/>
</dbReference>
<organism evidence="1 2">
    <name type="scientific">Heterorhabditis bacteriophora</name>
    <name type="common">Entomopathogenic nematode worm</name>
    <dbReference type="NCBI Taxonomy" id="37862"/>
    <lineage>
        <taxon>Eukaryota</taxon>
        <taxon>Metazoa</taxon>
        <taxon>Ecdysozoa</taxon>
        <taxon>Nematoda</taxon>
        <taxon>Chromadorea</taxon>
        <taxon>Rhabditida</taxon>
        <taxon>Rhabditina</taxon>
        <taxon>Rhabditomorpha</taxon>
        <taxon>Strongyloidea</taxon>
        <taxon>Heterorhabditidae</taxon>
        <taxon>Heterorhabditis</taxon>
    </lineage>
</organism>